<evidence type="ECO:0000256" key="4">
    <source>
        <dbReference type="ARBA" id="ARBA00023002"/>
    </source>
</evidence>
<dbReference type="PROSITE" id="PS51387">
    <property type="entry name" value="FAD_PCMH"/>
    <property type="match status" value="1"/>
</dbReference>
<dbReference type="PANTHER" id="PTHR43762">
    <property type="entry name" value="L-GULONOLACTONE OXIDASE"/>
    <property type="match status" value="1"/>
</dbReference>
<comment type="pathway">
    <text evidence="1">Cofactor biosynthesis; L-ascorbate biosynthesis.</text>
</comment>
<dbReference type="InterPro" id="IPR016167">
    <property type="entry name" value="FAD-bd_PCMH_sub1"/>
</dbReference>
<keyword evidence="3" id="KW-0060">Ascorbate biosynthesis</keyword>
<evidence type="ECO:0000259" key="5">
    <source>
        <dbReference type="PROSITE" id="PS51387"/>
    </source>
</evidence>
<comment type="similarity">
    <text evidence="2">Belongs to the oxygen-dependent FAD-linked oxidoreductase family.</text>
</comment>
<dbReference type="InterPro" id="IPR016169">
    <property type="entry name" value="FAD-bd_PCMH_sub2"/>
</dbReference>
<keyword evidence="7" id="KW-1185">Reference proteome</keyword>
<dbReference type="Pfam" id="PF04030">
    <property type="entry name" value="ALO"/>
    <property type="match status" value="1"/>
</dbReference>
<dbReference type="SUPFAM" id="SSF56176">
    <property type="entry name" value="FAD-binding/transporter-associated domain-like"/>
    <property type="match status" value="1"/>
</dbReference>
<dbReference type="Gene3D" id="3.30.70.2520">
    <property type="match status" value="1"/>
</dbReference>
<organism evidence="6 7">
    <name type="scientific">Nocardioides panacisoli</name>
    <dbReference type="NCBI Taxonomy" id="627624"/>
    <lineage>
        <taxon>Bacteria</taxon>
        <taxon>Bacillati</taxon>
        <taxon>Actinomycetota</taxon>
        <taxon>Actinomycetes</taxon>
        <taxon>Propionibacteriales</taxon>
        <taxon>Nocardioidaceae</taxon>
        <taxon>Nocardioides</taxon>
    </lineage>
</organism>
<proteinExistence type="inferred from homology"/>
<evidence type="ECO:0000256" key="3">
    <source>
        <dbReference type="ARBA" id="ARBA00022644"/>
    </source>
</evidence>
<dbReference type="EMBL" id="BAABAH010000024">
    <property type="protein sequence ID" value="GAA3836214.1"/>
    <property type="molecule type" value="Genomic_DNA"/>
</dbReference>
<dbReference type="InterPro" id="IPR006094">
    <property type="entry name" value="Oxid_FAD_bind_N"/>
</dbReference>
<dbReference type="PANTHER" id="PTHR43762:SF1">
    <property type="entry name" value="D-ARABINONO-1,4-LACTONE OXIDASE"/>
    <property type="match status" value="1"/>
</dbReference>
<dbReference type="Gene3D" id="3.30.43.10">
    <property type="entry name" value="Uridine Diphospho-n-acetylenolpyruvylglucosamine Reductase, domain 2"/>
    <property type="match status" value="1"/>
</dbReference>
<dbReference type="NCBIfam" id="TIGR01679">
    <property type="entry name" value="bact_FAD_ox"/>
    <property type="match status" value="1"/>
</dbReference>
<protein>
    <submittedName>
        <fullName evidence="6">D-arabinono-1,4-lactone oxidase</fullName>
    </submittedName>
</protein>
<name>A0ABP7J872_9ACTN</name>
<dbReference type="RefSeq" id="WP_344778984.1">
    <property type="nucleotide sequence ID" value="NZ_BAABAH010000024.1"/>
</dbReference>
<dbReference type="InterPro" id="IPR006093">
    <property type="entry name" value="Oxy_OxRdtase_FAD_BS"/>
</dbReference>
<dbReference type="InterPro" id="IPR007173">
    <property type="entry name" value="ALO_C"/>
</dbReference>
<dbReference type="PIRSF" id="PIRSF000136">
    <property type="entry name" value="LGO_GLO"/>
    <property type="match status" value="1"/>
</dbReference>
<dbReference type="InterPro" id="IPR010031">
    <property type="entry name" value="FAD_lactone_oxidase-like"/>
</dbReference>
<evidence type="ECO:0000256" key="2">
    <source>
        <dbReference type="ARBA" id="ARBA00005466"/>
    </source>
</evidence>
<keyword evidence="4" id="KW-0560">Oxidoreductase</keyword>
<dbReference type="InterPro" id="IPR016171">
    <property type="entry name" value="Vanillyl_alc_oxidase_C-sub2"/>
</dbReference>
<dbReference type="InterPro" id="IPR016166">
    <property type="entry name" value="FAD-bd_PCMH"/>
</dbReference>
<sequence length="447" mass="49315">MPEKTPPPWRNWARTEEARPARVLTPRSAGDVAAAVTDAVRDGLTVRAIGSGHSFSGAAVAPGVQLRPDALDGVLAIDRDTGVVRVEAGIPLYRLNPVLLRHGLAMEILGDIDRQTIAGAIATGTHGSSRHFGTISTQVRALELVLADGSVVECSPSENAELFEAARTSLGAFGVITKVTLQCVPLYALRVVDAPMPVDEVLERFDELVDENDHFEFFWFPHTSTAITRRFQRLPGDTELAPMSRLTRAIDDKIITNLGFDALLRFGTAAPRTVPAITRLVTKSLGAREFTDLAPNVFASERNVRFKEGEYAVPRAAAVDCLRELRRRIDASDEKVSFPFEVRHVRADDIPLSVAHERDVVPISFHQYHRMPHQSFFSLCEDVLGAAEGRPHWGKIHRLDADALRGRYKRFDDFVGLRDRLDPTGVFANPYLDRVLGPVPEAPEARS</sequence>
<dbReference type="InterPro" id="IPR036318">
    <property type="entry name" value="FAD-bd_PCMH-like_sf"/>
</dbReference>
<dbReference type="Gene3D" id="3.30.465.10">
    <property type="match status" value="1"/>
</dbReference>
<accession>A0ABP7J872</accession>
<dbReference type="Pfam" id="PF01565">
    <property type="entry name" value="FAD_binding_4"/>
    <property type="match status" value="1"/>
</dbReference>
<evidence type="ECO:0000313" key="7">
    <source>
        <dbReference type="Proteomes" id="UP001501821"/>
    </source>
</evidence>
<reference evidence="7" key="1">
    <citation type="journal article" date="2019" name="Int. J. Syst. Evol. Microbiol.">
        <title>The Global Catalogue of Microorganisms (GCM) 10K type strain sequencing project: providing services to taxonomists for standard genome sequencing and annotation.</title>
        <authorList>
            <consortium name="The Broad Institute Genomics Platform"/>
            <consortium name="The Broad Institute Genome Sequencing Center for Infectious Disease"/>
            <person name="Wu L."/>
            <person name="Ma J."/>
        </authorList>
    </citation>
    <scope>NUCLEOTIDE SEQUENCE [LARGE SCALE GENOMIC DNA]</scope>
    <source>
        <strain evidence="7">JCM 16953</strain>
    </source>
</reference>
<evidence type="ECO:0000313" key="6">
    <source>
        <dbReference type="EMBL" id="GAA3836214.1"/>
    </source>
</evidence>
<feature type="domain" description="FAD-binding PCMH-type" evidence="5">
    <location>
        <begin position="16"/>
        <end position="186"/>
    </location>
</feature>
<dbReference type="Gene3D" id="1.10.45.10">
    <property type="entry name" value="Vanillyl-alcohol Oxidase, Chain A, domain 4"/>
    <property type="match status" value="1"/>
</dbReference>
<comment type="caution">
    <text evidence="6">The sequence shown here is derived from an EMBL/GenBank/DDBJ whole genome shotgun (WGS) entry which is preliminary data.</text>
</comment>
<gene>
    <name evidence="6" type="ORF">GCM10022242_41230</name>
</gene>
<dbReference type="Proteomes" id="UP001501821">
    <property type="component" value="Unassembled WGS sequence"/>
</dbReference>
<dbReference type="PROSITE" id="PS00862">
    <property type="entry name" value="OX2_COVAL_FAD"/>
    <property type="match status" value="1"/>
</dbReference>
<evidence type="ECO:0000256" key="1">
    <source>
        <dbReference type="ARBA" id="ARBA00005147"/>
    </source>
</evidence>